<name>A0A0D0DIP1_9AGAM</name>
<dbReference type="HOGENOM" id="CLU_2948177_0_0_1"/>
<evidence type="ECO:0000313" key="2">
    <source>
        <dbReference type="Proteomes" id="UP000054538"/>
    </source>
</evidence>
<sequence>AVVDAEGCQGTKDIKDDFNILKLELMQSFVHNITNNGTLMQYTANVTEWLLITHCKLPFE</sequence>
<reference evidence="1 2" key="1">
    <citation type="submission" date="2014-04" db="EMBL/GenBank/DDBJ databases">
        <authorList>
            <consortium name="DOE Joint Genome Institute"/>
            <person name="Kuo A."/>
            <person name="Kohler A."/>
            <person name="Jargeat P."/>
            <person name="Nagy L.G."/>
            <person name="Floudas D."/>
            <person name="Copeland A."/>
            <person name="Barry K.W."/>
            <person name="Cichocki N."/>
            <person name="Veneault-Fourrey C."/>
            <person name="LaButti K."/>
            <person name="Lindquist E.A."/>
            <person name="Lipzen A."/>
            <person name="Lundell T."/>
            <person name="Morin E."/>
            <person name="Murat C."/>
            <person name="Sun H."/>
            <person name="Tunlid A."/>
            <person name="Henrissat B."/>
            <person name="Grigoriev I.V."/>
            <person name="Hibbett D.S."/>
            <person name="Martin F."/>
            <person name="Nordberg H.P."/>
            <person name="Cantor M.N."/>
            <person name="Hua S.X."/>
        </authorList>
    </citation>
    <scope>NUCLEOTIDE SEQUENCE [LARGE SCALE GENOMIC DNA]</scope>
    <source>
        <strain evidence="1 2">Ve08.2h10</strain>
    </source>
</reference>
<dbReference type="AlphaFoldDB" id="A0A0D0DIP1"/>
<proteinExistence type="predicted"/>
<accession>A0A0D0DIP1</accession>
<dbReference type="Proteomes" id="UP000054538">
    <property type="component" value="Unassembled WGS sequence"/>
</dbReference>
<dbReference type="InParanoid" id="A0A0D0DIP1"/>
<reference evidence="2" key="2">
    <citation type="submission" date="2015-01" db="EMBL/GenBank/DDBJ databases">
        <title>Evolutionary Origins and Diversification of the Mycorrhizal Mutualists.</title>
        <authorList>
            <consortium name="DOE Joint Genome Institute"/>
            <consortium name="Mycorrhizal Genomics Consortium"/>
            <person name="Kohler A."/>
            <person name="Kuo A."/>
            <person name="Nagy L.G."/>
            <person name="Floudas D."/>
            <person name="Copeland A."/>
            <person name="Barry K.W."/>
            <person name="Cichocki N."/>
            <person name="Veneault-Fourrey C."/>
            <person name="LaButti K."/>
            <person name="Lindquist E.A."/>
            <person name="Lipzen A."/>
            <person name="Lundell T."/>
            <person name="Morin E."/>
            <person name="Murat C."/>
            <person name="Riley R."/>
            <person name="Ohm R."/>
            <person name="Sun H."/>
            <person name="Tunlid A."/>
            <person name="Henrissat B."/>
            <person name="Grigoriev I.V."/>
            <person name="Hibbett D.S."/>
            <person name="Martin F."/>
        </authorList>
    </citation>
    <scope>NUCLEOTIDE SEQUENCE [LARGE SCALE GENOMIC DNA]</scope>
    <source>
        <strain evidence="2">Ve08.2h10</strain>
    </source>
</reference>
<keyword evidence="2" id="KW-1185">Reference proteome</keyword>
<feature type="non-terminal residue" evidence="1">
    <location>
        <position position="1"/>
    </location>
</feature>
<organism evidence="1 2">
    <name type="scientific">Paxillus rubicundulus Ve08.2h10</name>
    <dbReference type="NCBI Taxonomy" id="930991"/>
    <lineage>
        <taxon>Eukaryota</taxon>
        <taxon>Fungi</taxon>
        <taxon>Dikarya</taxon>
        <taxon>Basidiomycota</taxon>
        <taxon>Agaricomycotina</taxon>
        <taxon>Agaricomycetes</taxon>
        <taxon>Agaricomycetidae</taxon>
        <taxon>Boletales</taxon>
        <taxon>Paxilineae</taxon>
        <taxon>Paxillaceae</taxon>
        <taxon>Paxillus</taxon>
    </lineage>
</organism>
<dbReference type="OrthoDB" id="3232941at2759"/>
<dbReference type="EMBL" id="KN826777">
    <property type="protein sequence ID" value="KIK77935.1"/>
    <property type="molecule type" value="Genomic_DNA"/>
</dbReference>
<gene>
    <name evidence="1" type="ORF">PAXRUDRAFT_165366</name>
</gene>
<protein>
    <submittedName>
        <fullName evidence="1">Uncharacterized protein</fullName>
    </submittedName>
</protein>
<evidence type="ECO:0000313" key="1">
    <source>
        <dbReference type="EMBL" id="KIK77935.1"/>
    </source>
</evidence>